<dbReference type="PIRSF" id="PIRSF016262">
    <property type="entry name" value="LPLase"/>
    <property type="match status" value="1"/>
</dbReference>
<accession>A0ABW3BZQ8</accession>
<protein>
    <recommendedName>
        <fullName evidence="5 6">Octanoyltransferase</fullName>
        <ecNumber evidence="5 6">2.3.1.181</ecNumber>
    </recommendedName>
    <alternativeName>
        <fullName evidence="5">Lipoate-protein ligase B</fullName>
    </alternativeName>
    <alternativeName>
        <fullName evidence="5">Lipoyl/octanoyl transferase</fullName>
    </alternativeName>
    <alternativeName>
        <fullName evidence="5">Octanoyl-[acyl-carrier-protein]-protein N-octanoyltransferase</fullName>
    </alternativeName>
</protein>
<reference evidence="9" key="1">
    <citation type="journal article" date="2019" name="Int. J. Syst. Evol. Microbiol.">
        <title>The Global Catalogue of Microorganisms (GCM) 10K type strain sequencing project: providing services to taxonomists for standard genome sequencing and annotation.</title>
        <authorList>
            <consortium name="The Broad Institute Genomics Platform"/>
            <consortium name="The Broad Institute Genome Sequencing Center for Infectious Disease"/>
            <person name="Wu L."/>
            <person name="Ma J."/>
        </authorList>
    </citation>
    <scope>NUCLEOTIDE SEQUENCE [LARGE SCALE GENOMIC DNA]</scope>
    <source>
        <strain evidence="9">CCUG 52537</strain>
    </source>
</reference>
<evidence type="ECO:0000256" key="2">
    <source>
        <dbReference type="ARBA" id="ARBA00022679"/>
    </source>
</evidence>
<dbReference type="PANTHER" id="PTHR10993:SF7">
    <property type="entry name" value="LIPOYLTRANSFERASE 2, MITOCHONDRIAL-RELATED"/>
    <property type="match status" value="1"/>
</dbReference>
<keyword evidence="2 5" id="KW-0808">Transferase</keyword>
<feature type="domain" description="BPL/LPL catalytic" evidence="7">
    <location>
        <begin position="30"/>
        <end position="204"/>
    </location>
</feature>
<dbReference type="HAMAP" id="MF_00013">
    <property type="entry name" value="LipB"/>
    <property type="match status" value="1"/>
</dbReference>
<dbReference type="EMBL" id="JBHTIK010000001">
    <property type="protein sequence ID" value="MFD0846752.1"/>
    <property type="molecule type" value="Genomic_DNA"/>
</dbReference>
<dbReference type="SUPFAM" id="SSF55681">
    <property type="entry name" value="Class II aaRS and biotin synthetases"/>
    <property type="match status" value="1"/>
</dbReference>
<dbReference type="Gene3D" id="3.30.930.10">
    <property type="entry name" value="Bira Bifunctional Protein, Domain 2"/>
    <property type="match status" value="1"/>
</dbReference>
<evidence type="ECO:0000256" key="4">
    <source>
        <dbReference type="ARBA" id="ARBA00024732"/>
    </source>
</evidence>
<dbReference type="NCBIfam" id="NF010925">
    <property type="entry name" value="PRK14345.1"/>
    <property type="match status" value="1"/>
</dbReference>
<dbReference type="NCBIfam" id="TIGR00214">
    <property type="entry name" value="lipB"/>
    <property type="match status" value="1"/>
</dbReference>
<gene>
    <name evidence="5 8" type="primary">lipB</name>
    <name evidence="8" type="ORF">ACFQ00_00295</name>
</gene>
<dbReference type="InterPro" id="IPR000544">
    <property type="entry name" value="Octanoyltransferase"/>
</dbReference>
<dbReference type="InterPro" id="IPR045864">
    <property type="entry name" value="aa-tRNA-synth_II/BPL/LPL"/>
</dbReference>
<dbReference type="RefSeq" id="WP_381484551.1">
    <property type="nucleotide sequence ID" value="NZ_JBHTIK010000001.1"/>
</dbReference>
<evidence type="ECO:0000256" key="1">
    <source>
        <dbReference type="ARBA" id="ARBA00004821"/>
    </source>
</evidence>
<feature type="binding site" evidence="5">
    <location>
        <begin position="69"/>
        <end position="76"/>
    </location>
    <ligand>
        <name>substrate</name>
    </ligand>
</feature>
<comment type="subcellular location">
    <subcellularLocation>
        <location evidence="5">Cytoplasm</location>
    </subcellularLocation>
</comment>
<evidence type="ECO:0000259" key="7">
    <source>
        <dbReference type="PROSITE" id="PS51733"/>
    </source>
</evidence>
<name>A0ABW3BZQ8_SPHXN</name>
<feature type="binding site" evidence="5">
    <location>
        <begin position="140"/>
        <end position="142"/>
    </location>
    <ligand>
        <name>substrate</name>
    </ligand>
</feature>
<evidence type="ECO:0000256" key="5">
    <source>
        <dbReference type="HAMAP-Rule" id="MF_00013"/>
    </source>
</evidence>
<sequence length="204" mass="22049">MPEWRVESGLADYAETLAAMEQHAADIRAGEAGELIWLVEHPPVYTAGTSADVAELLAPARFPVFSTGRGGRYTYHGPGQRVGYLMLDLEQRGRDLRGFICSVERWLIAALADFGVSARAVRGRVGVWTDTPAGEAKIGAIGVRVRRWVSFHGFSLNVAPDLEHFSGIVPCGLAEYPVTSLAALGIEATMADVDAALQRHCPFL</sequence>
<dbReference type="GO" id="GO:0033819">
    <property type="term" value="F:lipoyl(octanoyl) transferase activity"/>
    <property type="evidence" value="ECO:0007669"/>
    <property type="project" value="UniProtKB-EC"/>
</dbReference>
<dbReference type="EC" id="2.3.1.181" evidence="5 6"/>
<comment type="caution">
    <text evidence="8">The sequence shown here is derived from an EMBL/GenBank/DDBJ whole genome shotgun (WGS) entry which is preliminary data.</text>
</comment>
<dbReference type="InterPro" id="IPR020605">
    <property type="entry name" value="Octanoyltransferase_CS"/>
</dbReference>
<evidence type="ECO:0000313" key="9">
    <source>
        <dbReference type="Proteomes" id="UP001597124"/>
    </source>
</evidence>
<evidence type="ECO:0000313" key="8">
    <source>
        <dbReference type="EMBL" id="MFD0846752.1"/>
    </source>
</evidence>
<dbReference type="PROSITE" id="PS51733">
    <property type="entry name" value="BPL_LPL_CATALYTIC"/>
    <property type="match status" value="1"/>
</dbReference>
<keyword evidence="3 5" id="KW-0012">Acyltransferase</keyword>
<organism evidence="8 9">
    <name type="scientific">Sphingosinicella xenopeptidilytica</name>
    <dbReference type="NCBI Taxonomy" id="364098"/>
    <lineage>
        <taxon>Bacteria</taxon>
        <taxon>Pseudomonadati</taxon>
        <taxon>Pseudomonadota</taxon>
        <taxon>Alphaproteobacteria</taxon>
        <taxon>Sphingomonadales</taxon>
        <taxon>Sphingosinicellaceae</taxon>
        <taxon>Sphingosinicella</taxon>
    </lineage>
</organism>
<dbReference type="CDD" id="cd16444">
    <property type="entry name" value="LipB"/>
    <property type="match status" value="1"/>
</dbReference>
<dbReference type="Proteomes" id="UP001597124">
    <property type="component" value="Unassembled WGS sequence"/>
</dbReference>
<feature type="binding site" evidence="5">
    <location>
        <begin position="153"/>
        <end position="155"/>
    </location>
    <ligand>
        <name>substrate</name>
    </ligand>
</feature>
<proteinExistence type="inferred from homology"/>
<evidence type="ECO:0000256" key="3">
    <source>
        <dbReference type="ARBA" id="ARBA00023315"/>
    </source>
</evidence>
<keyword evidence="5" id="KW-0963">Cytoplasm</keyword>
<comment type="pathway">
    <text evidence="1 5 6">Protein modification; protein lipoylation via endogenous pathway; protein N(6)-(lipoyl)lysine from octanoyl-[acyl-carrier-protein]: step 1/2.</text>
</comment>
<dbReference type="NCBIfam" id="NF010921">
    <property type="entry name" value="PRK14341.1"/>
    <property type="match status" value="1"/>
</dbReference>
<comment type="catalytic activity">
    <reaction evidence="5 6">
        <text>octanoyl-[ACP] + L-lysyl-[protein] = N(6)-octanoyl-L-lysyl-[protein] + holo-[ACP] + H(+)</text>
        <dbReference type="Rhea" id="RHEA:17665"/>
        <dbReference type="Rhea" id="RHEA-COMP:9636"/>
        <dbReference type="Rhea" id="RHEA-COMP:9685"/>
        <dbReference type="Rhea" id="RHEA-COMP:9752"/>
        <dbReference type="Rhea" id="RHEA-COMP:9928"/>
        <dbReference type="ChEBI" id="CHEBI:15378"/>
        <dbReference type="ChEBI" id="CHEBI:29969"/>
        <dbReference type="ChEBI" id="CHEBI:64479"/>
        <dbReference type="ChEBI" id="CHEBI:78463"/>
        <dbReference type="ChEBI" id="CHEBI:78809"/>
        <dbReference type="EC" id="2.3.1.181"/>
    </reaction>
</comment>
<dbReference type="Pfam" id="PF21948">
    <property type="entry name" value="LplA-B_cat"/>
    <property type="match status" value="1"/>
</dbReference>
<evidence type="ECO:0000256" key="6">
    <source>
        <dbReference type="PIRNR" id="PIRNR016262"/>
    </source>
</evidence>
<dbReference type="InterPro" id="IPR004143">
    <property type="entry name" value="BPL_LPL_catalytic"/>
</dbReference>
<feature type="site" description="Lowers pKa of active site Cys" evidence="5">
    <location>
        <position position="137"/>
    </location>
</feature>
<comment type="miscellaneous">
    <text evidence="5">In the reaction, the free carboxyl group of octanoic acid is attached via an amide linkage to the epsilon-amino group of a specific lysine residue of lipoyl domains of lipoate-dependent enzymes.</text>
</comment>
<comment type="similarity">
    <text evidence="5 6">Belongs to the LipB family.</text>
</comment>
<comment type="function">
    <text evidence="4 5 6">Catalyzes the transfer of endogenously produced octanoic acid from octanoyl-acyl-carrier-protein onto the lipoyl domains of lipoate-dependent enzymes. Lipoyl-ACP can also act as a substrate although octanoyl-ACP is likely to be the physiological substrate.</text>
</comment>
<dbReference type="PANTHER" id="PTHR10993">
    <property type="entry name" value="OCTANOYLTRANSFERASE"/>
    <property type="match status" value="1"/>
</dbReference>
<dbReference type="PROSITE" id="PS01313">
    <property type="entry name" value="LIPB"/>
    <property type="match status" value="1"/>
</dbReference>
<keyword evidence="9" id="KW-1185">Reference proteome</keyword>
<feature type="active site" description="Acyl-thioester intermediate" evidence="5">
    <location>
        <position position="171"/>
    </location>
</feature>